<protein>
    <submittedName>
        <fullName evidence="3">ANTAR domain-containing protein</fullName>
    </submittedName>
</protein>
<proteinExistence type="predicted"/>
<reference evidence="3 4" key="1">
    <citation type="submission" date="2018-07" db="EMBL/GenBank/DDBJ databases">
        <title>Draft genome of the type strain Streptomyces armeniacus ATCC 15676.</title>
        <authorList>
            <person name="Labana P."/>
            <person name="Gosse J.T."/>
            <person name="Boddy C.N."/>
        </authorList>
    </citation>
    <scope>NUCLEOTIDE SEQUENCE [LARGE SCALE GENOMIC DNA]</scope>
    <source>
        <strain evidence="3 4">ATCC 15676</strain>
    </source>
</reference>
<dbReference type="SMART" id="SM01012">
    <property type="entry name" value="ANTAR"/>
    <property type="match status" value="1"/>
</dbReference>
<gene>
    <name evidence="3" type="ORF">DVA86_22610</name>
</gene>
<organism evidence="3 4">
    <name type="scientific">Streptomyces armeniacus</name>
    <dbReference type="NCBI Taxonomy" id="83291"/>
    <lineage>
        <taxon>Bacteria</taxon>
        <taxon>Bacillati</taxon>
        <taxon>Actinomycetota</taxon>
        <taxon>Actinomycetes</taxon>
        <taxon>Kitasatosporales</taxon>
        <taxon>Streptomycetaceae</taxon>
        <taxon>Streptomyces</taxon>
    </lineage>
</organism>
<dbReference type="Proteomes" id="UP000254425">
    <property type="component" value="Chromosome"/>
</dbReference>
<name>A0A345XTQ3_9ACTN</name>
<evidence type="ECO:0000313" key="4">
    <source>
        <dbReference type="Proteomes" id="UP000254425"/>
    </source>
</evidence>
<feature type="region of interest" description="Disordered" evidence="1">
    <location>
        <begin position="1"/>
        <end position="45"/>
    </location>
</feature>
<dbReference type="EMBL" id="CP031320">
    <property type="protein sequence ID" value="AXK35019.1"/>
    <property type="molecule type" value="Genomic_DNA"/>
</dbReference>
<dbReference type="AlphaFoldDB" id="A0A345XTQ3"/>
<evidence type="ECO:0000256" key="1">
    <source>
        <dbReference type="SAM" id="MobiDB-lite"/>
    </source>
</evidence>
<dbReference type="GO" id="GO:0003723">
    <property type="term" value="F:RNA binding"/>
    <property type="evidence" value="ECO:0007669"/>
    <property type="project" value="InterPro"/>
</dbReference>
<dbReference type="InterPro" id="IPR011006">
    <property type="entry name" value="CheY-like_superfamily"/>
</dbReference>
<evidence type="ECO:0000259" key="2">
    <source>
        <dbReference type="PROSITE" id="PS50921"/>
    </source>
</evidence>
<dbReference type="PROSITE" id="PS50921">
    <property type="entry name" value="ANTAR"/>
    <property type="match status" value="1"/>
</dbReference>
<dbReference type="KEGG" id="sarm:DVA86_22610"/>
<dbReference type="InterPro" id="IPR005561">
    <property type="entry name" value="ANTAR"/>
</dbReference>
<accession>A0A345XTQ3</accession>
<dbReference type="SUPFAM" id="SSF52172">
    <property type="entry name" value="CheY-like"/>
    <property type="match status" value="1"/>
</dbReference>
<sequence>MRSRKERARREKGAAGMSALQGPARSGTRPVEEESPVDSAVGAGVRHFGQEAELDRLRSEVGDLRRALRTHPVIDQARGIVMARAGCGPQAAWEVLVEVSQHTNTKLRVVAADVVAGAGGRPLPEPLRRALAAACRRHGRAATTTGEEAAE</sequence>
<dbReference type="Pfam" id="PF03861">
    <property type="entry name" value="ANTAR"/>
    <property type="match status" value="1"/>
</dbReference>
<feature type="domain" description="ANTAR" evidence="2">
    <location>
        <begin position="54"/>
        <end position="115"/>
    </location>
</feature>
<dbReference type="InterPro" id="IPR036388">
    <property type="entry name" value="WH-like_DNA-bd_sf"/>
</dbReference>
<evidence type="ECO:0000313" key="3">
    <source>
        <dbReference type="EMBL" id="AXK35019.1"/>
    </source>
</evidence>
<keyword evidence="4" id="KW-1185">Reference proteome</keyword>
<dbReference type="Gene3D" id="1.10.10.10">
    <property type="entry name" value="Winged helix-like DNA-binding domain superfamily/Winged helix DNA-binding domain"/>
    <property type="match status" value="1"/>
</dbReference>